<reference evidence="1 2" key="1">
    <citation type="submission" date="2019-05" db="EMBL/GenBank/DDBJ databases">
        <title>Another draft genome of Portunus trituberculatus and its Hox gene families provides insights of decapod evolution.</title>
        <authorList>
            <person name="Jeong J.-H."/>
            <person name="Song I."/>
            <person name="Kim S."/>
            <person name="Choi T."/>
            <person name="Kim D."/>
            <person name="Ryu S."/>
            <person name="Kim W."/>
        </authorList>
    </citation>
    <scope>NUCLEOTIDE SEQUENCE [LARGE SCALE GENOMIC DNA]</scope>
    <source>
        <tissue evidence="1">Muscle</tissue>
    </source>
</reference>
<dbReference type="AlphaFoldDB" id="A0A5B7IV32"/>
<protein>
    <submittedName>
        <fullName evidence="1">Uncharacterized protein</fullName>
    </submittedName>
</protein>
<name>A0A5B7IV32_PORTR</name>
<keyword evidence="2" id="KW-1185">Reference proteome</keyword>
<proteinExistence type="predicted"/>
<gene>
    <name evidence="1" type="ORF">E2C01_082635</name>
</gene>
<organism evidence="1 2">
    <name type="scientific">Portunus trituberculatus</name>
    <name type="common">Swimming crab</name>
    <name type="synonym">Neptunus trituberculatus</name>
    <dbReference type="NCBI Taxonomy" id="210409"/>
    <lineage>
        <taxon>Eukaryota</taxon>
        <taxon>Metazoa</taxon>
        <taxon>Ecdysozoa</taxon>
        <taxon>Arthropoda</taxon>
        <taxon>Crustacea</taxon>
        <taxon>Multicrustacea</taxon>
        <taxon>Malacostraca</taxon>
        <taxon>Eumalacostraca</taxon>
        <taxon>Eucarida</taxon>
        <taxon>Decapoda</taxon>
        <taxon>Pleocyemata</taxon>
        <taxon>Brachyura</taxon>
        <taxon>Eubrachyura</taxon>
        <taxon>Portunoidea</taxon>
        <taxon>Portunidae</taxon>
        <taxon>Portuninae</taxon>
        <taxon>Portunus</taxon>
    </lineage>
</organism>
<comment type="caution">
    <text evidence="1">The sequence shown here is derived from an EMBL/GenBank/DDBJ whole genome shotgun (WGS) entry which is preliminary data.</text>
</comment>
<sequence>MGKEHDLPSLMSGGVDQNIVELTRTPPTNIPVCSEGCNRTLHAPDGRQLEICLRALQVFEAM</sequence>
<dbReference type="EMBL" id="VSRR010075509">
    <property type="protein sequence ID" value="MPC87762.1"/>
    <property type="molecule type" value="Genomic_DNA"/>
</dbReference>
<evidence type="ECO:0000313" key="1">
    <source>
        <dbReference type="EMBL" id="MPC87762.1"/>
    </source>
</evidence>
<evidence type="ECO:0000313" key="2">
    <source>
        <dbReference type="Proteomes" id="UP000324222"/>
    </source>
</evidence>
<accession>A0A5B7IV32</accession>
<dbReference type="Proteomes" id="UP000324222">
    <property type="component" value="Unassembled WGS sequence"/>
</dbReference>